<evidence type="ECO:0000259" key="2">
    <source>
        <dbReference type="Pfam" id="PF13545"/>
    </source>
</evidence>
<proteinExistence type="predicted"/>
<dbReference type="RefSeq" id="WP_114770635.1">
    <property type="nucleotide sequence ID" value="NZ_QQBB01000005.1"/>
</dbReference>
<dbReference type="InterPro" id="IPR012318">
    <property type="entry name" value="HTH_CRP"/>
</dbReference>
<evidence type="ECO:0000313" key="4">
    <source>
        <dbReference type="Proteomes" id="UP000254925"/>
    </source>
</evidence>
<accession>A0A370HJT8</accession>
<dbReference type="Gene3D" id="2.60.120.10">
    <property type="entry name" value="Jelly Rolls"/>
    <property type="match status" value="1"/>
</dbReference>
<dbReference type="EMBL" id="QQBB01000005">
    <property type="protein sequence ID" value="RDI58610.1"/>
    <property type="molecule type" value="Genomic_DNA"/>
</dbReference>
<dbReference type="InterPro" id="IPR036390">
    <property type="entry name" value="WH_DNA-bd_sf"/>
</dbReference>
<evidence type="ECO:0000313" key="3">
    <source>
        <dbReference type="EMBL" id="RDI58610.1"/>
    </source>
</evidence>
<dbReference type="SUPFAM" id="SSF46785">
    <property type="entry name" value="Winged helix' DNA-binding domain"/>
    <property type="match status" value="1"/>
</dbReference>
<comment type="caution">
    <text evidence="3">The sequence shown here is derived from an EMBL/GenBank/DDBJ whole genome shotgun (WGS) entry which is preliminary data.</text>
</comment>
<name>A0A370HJT8_9HYPH</name>
<dbReference type="GO" id="GO:0003677">
    <property type="term" value="F:DNA binding"/>
    <property type="evidence" value="ECO:0007669"/>
    <property type="project" value="InterPro"/>
</dbReference>
<evidence type="ECO:0000256" key="1">
    <source>
        <dbReference type="SAM" id="MobiDB-lite"/>
    </source>
</evidence>
<reference evidence="3 4" key="1">
    <citation type="submission" date="2018-07" db="EMBL/GenBank/DDBJ databases">
        <title>Genomic Encyclopedia of Type Strains, Phase IV (KMG-IV): sequencing the most valuable type-strain genomes for metagenomic binning, comparative biology and taxonomic classification.</title>
        <authorList>
            <person name="Goeker M."/>
        </authorList>
    </citation>
    <scope>NUCLEOTIDE SEQUENCE [LARGE SCALE GENOMIC DNA]</scope>
    <source>
        <strain evidence="3 4">DSM 14364</strain>
    </source>
</reference>
<feature type="domain" description="HTH crp-type" evidence="2">
    <location>
        <begin position="188"/>
        <end position="258"/>
    </location>
</feature>
<organism evidence="3 4">
    <name type="scientific">Microvirga subterranea</name>
    <dbReference type="NCBI Taxonomy" id="186651"/>
    <lineage>
        <taxon>Bacteria</taxon>
        <taxon>Pseudomonadati</taxon>
        <taxon>Pseudomonadota</taxon>
        <taxon>Alphaproteobacteria</taxon>
        <taxon>Hyphomicrobiales</taxon>
        <taxon>Methylobacteriaceae</taxon>
        <taxon>Microvirga</taxon>
    </lineage>
</organism>
<keyword evidence="4" id="KW-1185">Reference proteome</keyword>
<gene>
    <name evidence="3" type="ORF">DES45_105133</name>
</gene>
<dbReference type="AlphaFoldDB" id="A0A370HJT8"/>
<dbReference type="InterPro" id="IPR014710">
    <property type="entry name" value="RmlC-like_jellyroll"/>
</dbReference>
<protein>
    <submittedName>
        <fullName evidence="3">Crp-like helix-turn-helix protein</fullName>
    </submittedName>
</protein>
<dbReference type="GO" id="GO:0006355">
    <property type="term" value="P:regulation of DNA-templated transcription"/>
    <property type="evidence" value="ECO:0007669"/>
    <property type="project" value="InterPro"/>
</dbReference>
<dbReference type="Proteomes" id="UP000254925">
    <property type="component" value="Unassembled WGS sequence"/>
</dbReference>
<sequence>MEPETERLNEHGPDARYEAAIRLCADGILRLLWGEKLINKIFGRATQSHAAGLAIVMHFEALEGLGRRPTLALIQAQMGRSRTLAAFFALLRMAGFVRVEPDPRDRRNQYLVPTETLIVGVRTWILHHVRCCEILGTVPAGHADALLADFGRFGAFMARTRRLVERVRTPLPGGAAWTWFDHFDCGDRIALLLLREHYAKSQSAHDPAEVLFTLDSRDLADHLGVSHSHVRNVINQAQAQGLLRQDRRRHLVALSPRMIEEIRAWHTSFWDTVAEAAVEAEARLRAGASEGSAARGTLAAAEEVHPSAQNGSLPAA</sequence>
<dbReference type="Pfam" id="PF13545">
    <property type="entry name" value="HTH_Crp_2"/>
    <property type="match status" value="1"/>
</dbReference>
<dbReference type="OrthoDB" id="7594252at2"/>
<feature type="region of interest" description="Disordered" evidence="1">
    <location>
        <begin position="296"/>
        <end position="316"/>
    </location>
</feature>
<feature type="compositionally biased region" description="Polar residues" evidence="1">
    <location>
        <begin position="307"/>
        <end position="316"/>
    </location>
</feature>